<proteinExistence type="predicted"/>
<sequence length="261" mass="29875">MSAIYIPLNSFFDKKISMKDLLQAISIVGKSKATGIEIRRELIKEEDLLPVLQNIQPILHKADLYTVYSAPIPVWNNLGTVNEQALHTVLEESNFLSAQWVKLPLGHYDKKKSDLQALGKILKKYPNVSLLVENDQTVEGGKIQPLASFFENASILGLKIRMTFDIGNWAFQQEDAYEAFQIFHPYIFYFHLKHVVKQDNLFFTVPLPPEQTADWRRIDQGISASIPRALEFSLEKSMEEINKYIDIVQSNQGRENSHAIN</sequence>
<dbReference type="Proteomes" id="UP000588491">
    <property type="component" value="Unassembled WGS sequence"/>
</dbReference>
<evidence type="ECO:0000313" key="1">
    <source>
        <dbReference type="EMBL" id="NMO79824.1"/>
    </source>
</evidence>
<dbReference type="RefSeq" id="WP_016202619.1">
    <property type="nucleotide sequence ID" value="NZ_JABBPK010000001.1"/>
</dbReference>
<dbReference type="AlphaFoldDB" id="A0A7Y0KE11"/>
<evidence type="ECO:0000313" key="2">
    <source>
        <dbReference type="Proteomes" id="UP000588491"/>
    </source>
</evidence>
<evidence type="ECO:0008006" key="3">
    <source>
        <dbReference type="Google" id="ProtNLM"/>
    </source>
</evidence>
<reference evidence="1 2" key="1">
    <citation type="submission" date="2020-04" db="EMBL/GenBank/DDBJ databases">
        <title>Bacillus sp. UniB3 isolated from commercial digestive syrup.</title>
        <authorList>
            <person name="Thorat V."/>
            <person name="Kirdat K."/>
            <person name="Tiwarekar B."/>
            <person name="Yadav A."/>
        </authorList>
    </citation>
    <scope>NUCLEOTIDE SEQUENCE [LARGE SCALE GENOMIC DNA]</scope>
    <source>
        <strain evidence="1 2">UniB3</strain>
    </source>
</reference>
<keyword evidence="2" id="KW-1185">Reference proteome</keyword>
<comment type="caution">
    <text evidence="1">The sequence shown here is derived from an EMBL/GenBank/DDBJ whole genome shotgun (WGS) entry which is preliminary data.</text>
</comment>
<protein>
    <recommendedName>
        <fullName evidence="3">Xylose isomerase-like TIM barrel domain-containing protein</fullName>
    </recommendedName>
</protein>
<accession>A0A7Y0KE11</accession>
<gene>
    <name evidence="1" type="ORF">HHU08_23140</name>
</gene>
<organism evidence="1 2">
    <name type="scientific">Niallia alba</name>
    <dbReference type="NCBI Taxonomy" id="2729105"/>
    <lineage>
        <taxon>Bacteria</taxon>
        <taxon>Bacillati</taxon>
        <taxon>Bacillota</taxon>
        <taxon>Bacilli</taxon>
        <taxon>Bacillales</taxon>
        <taxon>Bacillaceae</taxon>
        <taxon>Niallia</taxon>
    </lineage>
</organism>
<dbReference type="Gene3D" id="3.20.20.150">
    <property type="entry name" value="Divalent-metal-dependent TIM barrel enzymes"/>
    <property type="match status" value="1"/>
</dbReference>
<dbReference type="EMBL" id="JABBPK010000001">
    <property type="protein sequence ID" value="NMO79824.1"/>
    <property type="molecule type" value="Genomic_DNA"/>
</dbReference>
<dbReference type="SUPFAM" id="SSF51658">
    <property type="entry name" value="Xylose isomerase-like"/>
    <property type="match status" value="1"/>
</dbReference>
<name>A0A7Y0KE11_9BACI</name>
<dbReference type="InterPro" id="IPR036237">
    <property type="entry name" value="Xyl_isomerase-like_sf"/>
</dbReference>